<evidence type="ECO:0000256" key="1">
    <source>
        <dbReference type="SAM" id="MobiDB-lite"/>
    </source>
</evidence>
<dbReference type="STRING" id="765911.Thivi_1550"/>
<feature type="region of interest" description="Disordered" evidence="1">
    <location>
        <begin position="249"/>
        <end position="268"/>
    </location>
</feature>
<dbReference type="Proteomes" id="UP000006062">
    <property type="component" value="Chromosome"/>
</dbReference>
<dbReference type="OrthoDB" id="6223884at2"/>
<name>I3Y973_THIV6</name>
<feature type="region of interest" description="Disordered" evidence="1">
    <location>
        <begin position="192"/>
        <end position="216"/>
    </location>
</feature>
<evidence type="ECO:0000313" key="2">
    <source>
        <dbReference type="EMBL" id="AFL73541.1"/>
    </source>
</evidence>
<sequence length="268" mass="30421">MSLNDVLLSLLEPVGTAGGIHFVTWDMAQQWPEHALDSLLRTGVLVPAKPAESVECRICVEHCDLDVHPVPGRDGDPSRIFAICEDPDMQDQIGPILIPPERLRQWKVAPLQLARVVADLLAVDSQIEDRHGQTDIRIGMLKGRKGRRWLSLNKSPLTLEVNGHQVSLAELLFFEDEALMIDRERIDQLLDTVPSSPGKAYRPSTEKRETRKRASEAMYEDWRDAYRKLRRQHPSSASHPDTWISQRIAKLPIAQGRDPETIRKNMKP</sequence>
<organism evidence="2 3">
    <name type="scientific">Thiocystis violascens (strain ATCC 17096 / DSM 198 / 6111)</name>
    <name type="common">Chromatium violascens</name>
    <dbReference type="NCBI Taxonomy" id="765911"/>
    <lineage>
        <taxon>Bacteria</taxon>
        <taxon>Pseudomonadati</taxon>
        <taxon>Pseudomonadota</taxon>
        <taxon>Gammaproteobacteria</taxon>
        <taxon>Chromatiales</taxon>
        <taxon>Chromatiaceae</taxon>
        <taxon>Thiocystis</taxon>
    </lineage>
</organism>
<dbReference type="EMBL" id="CP003154">
    <property type="protein sequence ID" value="AFL73541.1"/>
    <property type="molecule type" value="Genomic_DNA"/>
</dbReference>
<accession>I3Y973</accession>
<dbReference type="eggNOG" id="ENOG50338IF">
    <property type="taxonomic scope" value="Bacteria"/>
</dbReference>
<proteinExistence type="predicted"/>
<gene>
    <name evidence="2" type="ordered locus">Thivi_1550</name>
</gene>
<dbReference type="KEGG" id="tvi:Thivi_1550"/>
<dbReference type="AlphaFoldDB" id="I3Y973"/>
<protein>
    <submittedName>
        <fullName evidence="2">Uncharacterized protein</fullName>
    </submittedName>
</protein>
<keyword evidence="3" id="KW-1185">Reference proteome</keyword>
<dbReference type="HOGENOM" id="CLU_1038029_0_0_6"/>
<evidence type="ECO:0000313" key="3">
    <source>
        <dbReference type="Proteomes" id="UP000006062"/>
    </source>
</evidence>
<feature type="compositionally biased region" description="Basic and acidic residues" evidence="1">
    <location>
        <begin position="204"/>
        <end position="216"/>
    </location>
</feature>
<feature type="compositionally biased region" description="Basic and acidic residues" evidence="1">
    <location>
        <begin position="257"/>
        <end position="268"/>
    </location>
</feature>
<reference evidence="2 3" key="1">
    <citation type="submission" date="2012-06" db="EMBL/GenBank/DDBJ databases">
        <title>Complete sequence of Thiocystis violascens DSM 198.</title>
        <authorList>
            <consortium name="US DOE Joint Genome Institute"/>
            <person name="Lucas S."/>
            <person name="Han J."/>
            <person name="Lapidus A."/>
            <person name="Cheng J.-F."/>
            <person name="Goodwin L."/>
            <person name="Pitluck S."/>
            <person name="Peters L."/>
            <person name="Ovchinnikova G."/>
            <person name="Teshima H."/>
            <person name="Detter J.C."/>
            <person name="Han C."/>
            <person name="Tapia R."/>
            <person name="Land M."/>
            <person name="Hauser L."/>
            <person name="Kyrpides N."/>
            <person name="Ivanova N."/>
            <person name="Pagani I."/>
            <person name="Vogl K."/>
            <person name="Liu Z."/>
            <person name="Frigaard N.-U."/>
            <person name="Bryant D."/>
            <person name="Woyke T."/>
        </authorList>
    </citation>
    <scope>NUCLEOTIDE SEQUENCE [LARGE SCALE GENOMIC DNA]</scope>
    <source>
        <strain evidence="3">ATCC 17096 / DSM 198 / 6111</strain>
    </source>
</reference>
<dbReference type="RefSeq" id="WP_014778007.1">
    <property type="nucleotide sequence ID" value="NC_018012.1"/>
</dbReference>